<comment type="caution">
    <text evidence="2">The sequence shown here is derived from an EMBL/GenBank/DDBJ whole genome shotgun (WGS) entry which is preliminary data.</text>
</comment>
<keyword evidence="3" id="KW-1185">Reference proteome</keyword>
<dbReference type="AlphaFoldDB" id="A0A9D4V0Q9"/>
<proteinExistence type="predicted"/>
<sequence>MLVSWGCCTILPLTLTSYKPTGDDKGLHTELPSTYETATYSKIQEGVAVAEPWTIHVIEEGQRGHAGRRPTRPHGKEPYHNGGCVFDLHEIGNYQHLGFRLEPLQVFRHVDGAWFGLDS</sequence>
<feature type="signal peptide" evidence="1">
    <location>
        <begin position="1"/>
        <end position="16"/>
    </location>
</feature>
<gene>
    <name evidence="2" type="ORF">GOP47_0007357</name>
</gene>
<evidence type="ECO:0000313" key="3">
    <source>
        <dbReference type="Proteomes" id="UP000886520"/>
    </source>
</evidence>
<evidence type="ECO:0000313" key="2">
    <source>
        <dbReference type="EMBL" id="KAI5077533.1"/>
    </source>
</evidence>
<dbReference type="Proteomes" id="UP000886520">
    <property type="component" value="Chromosome 7"/>
</dbReference>
<keyword evidence="1" id="KW-0732">Signal</keyword>
<accession>A0A9D4V0Q9</accession>
<evidence type="ECO:0000256" key="1">
    <source>
        <dbReference type="SAM" id="SignalP"/>
    </source>
</evidence>
<dbReference type="EMBL" id="JABFUD020000007">
    <property type="protein sequence ID" value="KAI5077533.1"/>
    <property type="molecule type" value="Genomic_DNA"/>
</dbReference>
<organism evidence="2 3">
    <name type="scientific">Adiantum capillus-veneris</name>
    <name type="common">Maidenhair fern</name>
    <dbReference type="NCBI Taxonomy" id="13818"/>
    <lineage>
        <taxon>Eukaryota</taxon>
        <taxon>Viridiplantae</taxon>
        <taxon>Streptophyta</taxon>
        <taxon>Embryophyta</taxon>
        <taxon>Tracheophyta</taxon>
        <taxon>Polypodiopsida</taxon>
        <taxon>Polypodiidae</taxon>
        <taxon>Polypodiales</taxon>
        <taxon>Pteridineae</taxon>
        <taxon>Pteridaceae</taxon>
        <taxon>Vittarioideae</taxon>
        <taxon>Adiantum</taxon>
    </lineage>
</organism>
<feature type="chain" id="PRO_5038932119" evidence="1">
    <location>
        <begin position="17"/>
        <end position="119"/>
    </location>
</feature>
<protein>
    <submittedName>
        <fullName evidence="2">Uncharacterized protein</fullName>
    </submittedName>
</protein>
<name>A0A9D4V0Q9_ADICA</name>
<reference evidence="2" key="1">
    <citation type="submission" date="2021-01" db="EMBL/GenBank/DDBJ databases">
        <title>Adiantum capillus-veneris genome.</title>
        <authorList>
            <person name="Fang Y."/>
            <person name="Liao Q."/>
        </authorList>
    </citation>
    <scope>NUCLEOTIDE SEQUENCE</scope>
    <source>
        <strain evidence="2">H3</strain>
        <tissue evidence="2">Leaf</tissue>
    </source>
</reference>